<evidence type="ECO:0000313" key="1">
    <source>
        <dbReference type="EMBL" id="MBP2384437.1"/>
    </source>
</evidence>
<dbReference type="Proteomes" id="UP001519290">
    <property type="component" value="Unassembled WGS sequence"/>
</dbReference>
<comment type="caution">
    <text evidence="1">The sequence shown here is derived from an EMBL/GenBank/DDBJ whole genome shotgun (WGS) entry which is preliminary data.</text>
</comment>
<organism evidence="1 2">
    <name type="scientific">Brachybacterium sacelli</name>
    <dbReference type="NCBI Taxonomy" id="173364"/>
    <lineage>
        <taxon>Bacteria</taxon>
        <taxon>Bacillati</taxon>
        <taxon>Actinomycetota</taxon>
        <taxon>Actinomycetes</taxon>
        <taxon>Micrococcales</taxon>
        <taxon>Dermabacteraceae</taxon>
        <taxon>Brachybacterium</taxon>
    </lineage>
</organism>
<proteinExistence type="predicted"/>
<keyword evidence="2" id="KW-1185">Reference proteome</keyword>
<reference evidence="1 2" key="1">
    <citation type="submission" date="2021-03" db="EMBL/GenBank/DDBJ databases">
        <title>Sequencing the genomes of 1000 actinobacteria strains.</title>
        <authorList>
            <person name="Klenk H.-P."/>
        </authorList>
    </citation>
    <scope>NUCLEOTIDE SEQUENCE [LARGE SCALE GENOMIC DNA]</scope>
    <source>
        <strain evidence="1 2">DSM 14566</strain>
    </source>
</reference>
<sequence>MTSPDRTFPYDAFYDHFDRSALLAMLKSAGLYLDDIDDLTRAELIDTIIDSNIEAEYDAEEMGDDYPLRRPTQPQDLSTLREITRGDGNHVYWCWMDDWEVAVEALVGDLTEVSWGLPAEVRAGDVVVTAVNSEPSLVACVEQVSRVDGGTVFVEPRWTIDQAVPVRRLERGVGALLPHATTVLADGTGDALLDLLGDMLEQPKPTFVVAGNCNTDGRKNMGSAVHALRILQDNEVTCAACGADGVSCSWS</sequence>
<dbReference type="EMBL" id="JAGIOD010000002">
    <property type="protein sequence ID" value="MBP2384437.1"/>
    <property type="molecule type" value="Genomic_DNA"/>
</dbReference>
<dbReference type="RefSeq" id="WP_209905281.1">
    <property type="nucleotide sequence ID" value="NZ_BAAAJW010000013.1"/>
</dbReference>
<gene>
    <name evidence="1" type="ORF">JOF43_004426</name>
</gene>
<protein>
    <submittedName>
        <fullName evidence="1">Uncharacterized protein</fullName>
    </submittedName>
</protein>
<evidence type="ECO:0000313" key="2">
    <source>
        <dbReference type="Proteomes" id="UP001519290"/>
    </source>
</evidence>
<name>A0ABS4X7K3_9MICO</name>
<accession>A0ABS4X7K3</accession>